<accession>A0A183J7U1</accession>
<name>A0A183J7U1_9BILA</name>
<protein>
    <submittedName>
        <fullName evidence="3">Retrovirus-related Pol polyprotein from transposon 17.6</fullName>
    </submittedName>
</protein>
<keyword evidence="2" id="KW-1185">Reference proteome</keyword>
<dbReference type="Proteomes" id="UP000270296">
    <property type="component" value="Unassembled WGS sequence"/>
</dbReference>
<dbReference type="EMBL" id="UZAM01016649">
    <property type="protein sequence ID" value="VDP44177.1"/>
    <property type="molecule type" value="Genomic_DNA"/>
</dbReference>
<reference evidence="1 2" key="2">
    <citation type="submission" date="2018-11" db="EMBL/GenBank/DDBJ databases">
        <authorList>
            <consortium name="Pathogen Informatics"/>
        </authorList>
    </citation>
    <scope>NUCLEOTIDE SEQUENCE [LARGE SCALE GENOMIC DNA]</scope>
</reference>
<dbReference type="AlphaFoldDB" id="A0A183J7U1"/>
<dbReference type="SUPFAM" id="SSF56672">
    <property type="entry name" value="DNA/RNA polymerases"/>
    <property type="match status" value="1"/>
</dbReference>
<dbReference type="InterPro" id="IPR043128">
    <property type="entry name" value="Rev_trsase/Diguanyl_cyclase"/>
</dbReference>
<gene>
    <name evidence="1" type="ORF">SBAD_LOCUS11939</name>
</gene>
<dbReference type="WBParaSite" id="SBAD_0001233601-mRNA-1">
    <property type="protein sequence ID" value="SBAD_0001233601-mRNA-1"/>
    <property type="gene ID" value="SBAD_0001233601"/>
</dbReference>
<dbReference type="InterPro" id="IPR043502">
    <property type="entry name" value="DNA/RNA_pol_sf"/>
</dbReference>
<reference evidence="3" key="1">
    <citation type="submission" date="2016-06" db="UniProtKB">
        <authorList>
            <consortium name="WormBaseParasite"/>
        </authorList>
    </citation>
    <scope>IDENTIFICATION</scope>
</reference>
<sequence length="135" mass="15421">MPFGLFDARLLSNDSESVLHGMRWTSCLVYLDHVTVFGRTVGEHMDTLKDVLSHLIDVGFKMKKIKCPWVWTPVCERAFDEFKKRLSNAPFPKYPQLDVELTLVGKALGQCWLRFRSKSVKEGVVAYASQSLTKP</sequence>
<proteinExistence type="predicted"/>
<dbReference type="Gene3D" id="3.30.70.270">
    <property type="match status" value="1"/>
</dbReference>
<evidence type="ECO:0000313" key="2">
    <source>
        <dbReference type="Proteomes" id="UP000270296"/>
    </source>
</evidence>
<evidence type="ECO:0000313" key="3">
    <source>
        <dbReference type="WBParaSite" id="SBAD_0001233601-mRNA-1"/>
    </source>
</evidence>
<organism evidence="3">
    <name type="scientific">Soboliphyme baturini</name>
    <dbReference type="NCBI Taxonomy" id="241478"/>
    <lineage>
        <taxon>Eukaryota</taxon>
        <taxon>Metazoa</taxon>
        <taxon>Ecdysozoa</taxon>
        <taxon>Nematoda</taxon>
        <taxon>Enoplea</taxon>
        <taxon>Dorylaimia</taxon>
        <taxon>Dioctophymatida</taxon>
        <taxon>Dioctophymatoidea</taxon>
        <taxon>Soboliphymatidae</taxon>
        <taxon>Soboliphyme</taxon>
    </lineage>
</organism>
<dbReference type="OrthoDB" id="5920491at2759"/>
<evidence type="ECO:0000313" key="1">
    <source>
        <dbReference type="EMBL" id="VDP44177.1"/>
    </source>
</evidence>